<evidence type="ECO:0000313" key="5">
    <source>
        <dbReference type="EMBL" id="QDZ00567.1"/>
    </source>
</evidence>
<feature type="signal peptide" evidence="3">
    <location>
        <begin position="1"/>
        <end position="23"/>
    </location>
</feature>
<dbReference type="OrthoDB" id="8207713at2"/>
<feature type="chain" id="PRO_5022744339" evidence="3">
    <location>
        <begin position="24"/>
        <end position="406"/>
    </location>
</feature>
<dbReference type="SUPFAM" id="SSF53822">
    <property type="entry name" value="Periplasmic binding protein-like I"/>
    <property type="match status" value="1"/>
</dbReference>
<dbReference type="Proteomes" id="UP000321389">
    <property type="component" value="Chromosome"/>
</dbReference>
<dbReference type="EMBL" id="CP042301">
    <property type="protein sequence ID" value="QDZ00567.1"/>
    <property type="molecule type" value="Genomic_DNA"/>
</dbReference>
<dbReference type="Pfam" id="PF13458">
    <property type="entry name" value="Peripla_BP_6"/>
    <property type="match status" value="1"/>
</dbReference>
<name>A0A5B8KXV3_9HYPH</name>
<dbReference type="KEGG" id="niy:FQ775_09330"/>
<reference evidence="5" key="1">
    <citation type="submission" date="2020-04" db="EMBL/GenBank/DDBJ databases">
        <title>Nitratireductor sp. nov. isolated from mangrove soil.</title>
        <authorList>
            <person name="Ye Y."/>
        </authorList>
    </citation>
    <scope>NUCLEOTIDE SEQUENCE</scope>
    <source>
        <strain evidence="5">SY7</strain>
    </source>
</reference>
<dbReference type="AlphaFoldDB" id="A0A5B8KXV3"/>
<evidence type="ECO:0000259" key="4">
    <source>
        <dbReference type="Pfam" id="PF13458"/>
    </source>
</evidence>
<evidence type="ECO:0000313" key="6">
    <source>
        <dbReference type="Proteomes" id="UP000321389"/>
    </source>
</evidence>
<organism evidence="5 6">
    <name type="scientific">Nitratireductor mangrovi</name>
    <dbReference type="NCBI Taxonomy" id="2599600"/>
    <lineage>
        <taxon>Bacteria</taxon>
        <taxon>Pseudomonadati</taxon>
        <taxon>Pseudomonadota</taxon>
        <taxon>Alphaproteobacteria</taxon>
        <taxon>Hyphomicrobiales</taxon>
        <taxon>Phyllobacteriaceae</taxon>
        <taxon>Nitratireductor</taxon>
    </lineage>
</organism>
<accession>A0A5B8KXV3</accession>
<comment type="similarity">
    <text evidence="1">Belongs to the leucine-binding protein family.</text>
</comment>
<protein>
    <submittedName>
        <fullName evidence="5">ABC transporter substrate-binding protein</fullName>
    </submittedName>
</protein>
<evidence type="ECO:0000256" key="2">
    <source>
        <dbReference type="ARBA" id="ARBA00022729"/>
    </source>
</evidence>
<evidence type="ECO:0000256" key="3">
    <source>
        <dbReference type="SAM" id="SignalP"/>
    </source>
</evidence>
<dbReference type="RefSeq" id="WP_146299215.1">
    <property type="nucleotide sequence ID" value="NZ_CP042301.2"/>
</dbReference>
<dbReference type="InterPro" id="IPR028081">
    <property type="entry name" value="Leu-bd"/>
</dbReference>
<dbReference type="InterPro" id="IPR028082">
    <property type="entry name" value="Peripla_BP_I"/>
</dbReference>
<sequence>MNFFRKWAFASAAAVALAAPAQADTTYNIASLADFTGPYADVMKDLAGSRHSAVAWWNAEVGKELGVTLAIKDYDHRYDAAQVASLWPGIKAELNPIIALGVGAPDATALAGRLPSDGIPLIMSTAGYGFGWKPDPWVFNPRATYAHEAAAFFEWYRKEKGIEGPLKIAVITSEASPAYVDIGKGIEKYAHGATDQVELVEMVFTEVQPTDLTTQLNRVLKKGAQVIDVQTNTAAVVAAKRALQALGRSDVPIVMSSHNGITASARALGGMAELEGDYEVYGMAMPTDEATEPKKFYDKLKADYAMQGAWTVPTVMGLNQTLVALRAIEAAAKKVGPDKVTGQAVRDALLSNTITSAQTFGVLSDVTYTNEAPFPTSGITVNVGTVKDGKYVTAADGVAVPTIEKW</sequence>
<feature type="domain" description="Leucine-binding protein" evidence="4">
    <location>
        <begin position="27"/>
        <end position="356"/>
    </location>
</feature>
<keyword evidence="6" id="KW-1185">Reference proteome</keyword>
<proteinExistence type="inferred from homology"/>
<gene>
    <name evidence="5" type="ORF">FQ775_09330</name>
</gene>
<keyword evidence="2 3" id="KW-0732">Signal</keyword>
<evidence type="ECO:0000256" key="1">
    <source>
        <dbReference type="ARBA" id="ARBA00010062"/>
    </source>
</evidence>
<dbReference type="Gene3D" id="3.40.50.2300">
    <property type="match status" value="2"/>
</dbReference>